<comment type="caution">
    <text evidence="2">The sequence shown here is derived from an EMBL/GenBank/DDBJ whole genome shotgun (WGS) entry which is preliminary data.</text>
</comment>
<protein>
    <submittedName>
        <fullName evidence="2">DUF5777 family beta-barrel protein</fullName>
    </submittedName>
</protein>
<dbReference type="InterPro" id="IPR045916">
    <property type="entry name" value="DUF5777"/>
</dbReference>
<dbReference type="Proteomes" id="UP001409291">
    <property type="component" value="Unassembled WGS sequence"/>
</dbReference>
<evidence type="ECO:0000313" key="3">
    <source>
        <dbReference type="Proteomes" id="UP001409291"/>
    </source>
</evidence>
<name>A0ABV0BWM0_9SPHI</name>
<dbReference type="Pfam" id="PF19089">
    <property type="entry name" value="DUF5777"/>
    <property type="match status" value="1"/>
</dbReference>
<gene>
    <name evidence="2" type="ORF">ABE541_18110</name>
</gene>
<feature type="domain" description="DUF5777" evidence="1">
    <location>
        <begin position="40"/>
        <end position="304"/>
    </location>
</feature>
<evidence type="ECO:0000313" key="2">
    <source>
        <dbReference type="EMBL" id="MEN5379184.1"/>
    </source>
</evidence>
<dbReference type="EMBL" id="JBDJNQ010000009">
    <property type="protein sequence ID" value="MEN5379184.1"/>
    <property type="molecule type" value="Genomic_DNA"/>
</dbReference>
<dbReference type="RefSeq" id="WP_346581958.1">
    <property type="nucleotide sequence ID" value="NZ_JBDJNQ010000009.1"/>
</dbReference>
<keyword evidence="3" id="KW-1185">Reference proteome</keyword>
<proteinExistence type="predicted"/>
<organism evidence="2 3">
    <name type="scientific">Sphingobacterium kitahiroshimense</name>
    <dbReference type="NCBI Taxonomy" id="470446"/>
    <lineage>
        <taxon>Bacteria</taxon>
        <taxon>Pseudomonadati</taxon>
        <taxon>Bacteroidota</taxon>
        <taxon>Sphingobacteriia</taxon>
        <taxon>Sphingobacteriales</taxon>
        <taxon>Sphingobacteriaceae</taxon>
        <taxon>Sphingobacterium</taxon>
    </lineage>
</organism>
<sequence length="312" mass="34768">MKSIICTLLCGITTGAFAQEDLDKLIDLGNPKNEKVTATFKSGSLINLKTTETIHRNELDFKVDHRFGDIAGSAGGSKNFFGLDNSSDIRIGLDYGLLDNLTIGIARAKGATEIRQLYEANLKYRFLEQTVDNSVPVSIAFFGSTTVSAMEASEDKNSAANFQNFSDRMSYVSQLIIARKFSPEISLALVPTYLHRNFTAFNDQNNMFAIGIGGRAKVSNRIAVVADYFLPFRQSSKKQYRENITGQRYYNALGVGLEMDTGGHIFHLNFTNATAMQESQFISETISSWGKGQFRWGFSIARRFSFDKKPKE</sequence>
<evidence type="ECO:0000259" key="1">
    <source>
        <dbReference type="Pfam" id="PF19089"/>
    </source>
</evidence>
<reference evidence="2 3" key="1">
    <citation type="submission" date="2024-04" db="EMBL/GenBank/DDBJ databases">
        <title>WGS of bacteria from Torrens River.</title>
        <authorList>
            <person name="Wyrsch E.R."/>
            <person name="Drigo B."/>
        </authorList>
    </citation>
    <scope>NUCLEOTIDE SEQUENCE [LARGE SCALE GENOMIC DNA]</scope>
    <source>
        <strain evidence="2 3">TWI391</strain>
    </source>
</reference>
<accession>A0ABV0BWM0</accession>